<feature type="domain" description="Carrier" evidence="3">
    <location>
        <begin position="5"/>
        <end position="80"/>
    </location>
</feature>
<evidence type="ECO:0000313" key="5">
    <source>
        <dbReference type="Proteomes" id="UP000507962"/>
    </source>
</evidence>
<sequence length="82" mass="9338">MKTEPEILQFLKNRLSAQLRMTPDEILVDVPLDTHYGLSSMDLLALGGWLEDWLGLELDPTVLFETRTLRGMVLAVPQREEA</sequence>
<dbReference type="AlphaFoldDB" id="A0A4U8YPG5"/>
<dbReference type="PROSITE" id="PS50075">
    <property type="entry name" value="CARRIER"/>
    <property type="match status" value="1"/>
</dbReference>
<dbReference type="PROSITE" id="PS00012">
    <property type="entry name" value="PHOSPHOPANTETHEINE"/>
    <property type="match status" value="1"/>
</dbReference>
<proteinExistence type="predicted"/>
<dbReference type="RefSeq" id="WP_180143391.1">
    <property type="nucleotide sequence ID" value="NZ_CAADHO010000007.1"/>
</dbReference>
<dbReference type="Gene3D" id="1.10.1200.10">
    <property type="entry name" value="ACP-like"/>
    <property type="match status" value="1"/>
</dbReference>
<dbReference type="Pfam" id="PF00550">
    <property type="entry name" value="PP-binding"/>
    <property type="match status" value="1"/>
</dbReference>
<dbReference type="Proteomes" id="UP000507962">
    <property type="component" value="Unassembled WGS sequence"/>
</dbReference>
<dbReference type="InterPro" id="IPR009081">
    <property type="entry name" value="PP-bd_ACP"/>
</dbReference>
<protein>
    <submittedName>
        <fullName evidence="4">Phosphopantetheine attachment site</fullName>
    </submittedName>
</protein>
<evidence type="ECO:0000256" key="1">
    <source>
        <dbReference type="ARBA" id="ARBA00022450"/>
    </source>
</evidence>
<evidence type="ECO:0000313" key="4">
    <source>
        <dbReference type="EMBL" id="VFQ46096.1"/>
    </source>
</evidence>
<keyword evidence="5" id="KW-1185">Reference proteome</keyword>
<keyword evidence="2" id="KW-0597">Phosphoprotein</keyword>
<dbReference type="EMBL" id="CAADHO010000007">
    <property type="protein sequence ID" value="VFQ46096.1"/>
    <property type="molecule type" value="Genomic_DNA"/>
</dbReference>
<accession>A0A4U8YPG5</accession>
<dbReference type="InterPro" id="IPR036736">
    <property type="entry name" value="ACP-like_sf"/>
</dbReference>
<keyword evidence="1" id="KW-0596">Phosphopantetheine</keyword>
<dbReference type="InterPro" id="IPR006162">
    <property type="entry name" value="Ppantetheine_attach_site"/>
</dbReference>
<organism evidence="4 5">
    <name type="scientific">Desulfoluna butyratoxydans</name>
    <dbReference type="NCBI Taxonomy" id="231438"/>
    <lineage>
        <taxon>Bacteria</taxon>
        <taxon>Pseudomonadati</taxon>
        <taxon>Thermodesulfobacteriota</taxon>
        <taxon>Desulfobacteria</taxon>
        <taxon>Desulfobacterales</taxon>
        <taxon>Desulfolunaceae</taxon>
        <taxon>Desulfoluna</taxon>
    </lineage>
</organism>
<name>A0A4U8YPG5_9BACT</name>
<evidence type="ECO:0000259" key="3">
    <source>
        <dbReference type="PROSITE" id="PS50075"/>
    </source>
</evidence>
<dbReference type="SUPFAM" id="SSF47336">
    <property type="entry name" value="ACP-like"/>
    <property type="match status" value="1"/>
</dbReference>
<reference evidence="4 5" key="1">
    <citation type="submission" date="2019-03" db="EMBL/GenBank/DDBJ databases">
        <authorList>
            <person name="Nijsse B."/>
        </authorList>
    </citation>
    <scope>NUCLEOTIDE SEQUENCE [LARGE SCALE GENOMIC DNA]</scope>
    <source>
        <strain evidence="4">Desulfoluna butyratoxydans MSL71</strain>
    </source>
</reference>
<gene>
    <name evidence="4" type="ORF">MSL71_37590</name>
</gene>
<evidence type="ECO:0000256" key="2">
    <source>
        <dbReference type="ARBA" id="ARBA00022553"/>
    </source>
</evidence>